<evidence type="ECO:0000256" key="3">
    <source>
        <dbReference type="ARBA" id="ARBA00022692"/>
    </source>
</evidence>
<comment type="similarity">
    <text evidence="7 10">Belongs to the fluoride channel Fluc/FEX (TC 1.A.43) family.</text>
</comment>
<evidence type="ECO:0000256" key="4">
    <source>
        <dbReference type="ARBA" id="ARBA00022989"/>
    </source>
</evidence>
<evidence type="ECO:0000256" key="6">
    <source>
        <dbReference type="ARBA" id="ARBA00023303"/>
    </source>
</evidence>
<keyword evidence="10" id="KW-0406">Ion transport</keyword>
<dbReference type="HAMAP" id="MF_00454">
    <property type="entry name" value="FluC"/>
    <property type="match status" value="1"/>
</dbReference>
<keyword evidence="6 10" id="KW-0407">Ion channel</keyword>
<dbReference type="GO" id="GO:0046872">
    <property type="term" value="F:metal ion binding"/>
    <property type="evidence" value="ECO:0007669"/>
    <property type="project" value="UniProtKB-KW"/>
</dbReference>
<keyword evidence="2 10" id="KW-1003">Cell membrane</keyword>
<keyword evidence="10" id="KW-0813">Transport</keyword>
<evidence type="ECO:0000256" key="10">
    <source>
        <dbReference type="HAMAP-Rule" id="MF_00454"/>
    </source>
</evidence>
<comment type="function">
    <text evidence="9 10">Fluoride-specific ion channel. Important for reducing fluoride concentration in the cell, thus reducing its toxicity.</text>
</comment>
<accession>A0A317QG69</accession>
<dbReference type="Pfam" id="PF02537">
    <property type="entry name" value="CRCB"/>
    <property type="match status" value="1"/>
</dbReference>
<keyword evidence="5 10" id="KW-0472">Membrane</keyword>
<evidence type="ECO:0000256" key="2">
    <source>
        <dbReference type="ARBA" id="ARBA00022475"/>
    </source>
</evidence>
<reference evidence="12" key="1">
    <citation type="submission" date="2018-05" db="EMBL/GenBank/DDBJ databases">
        <authorList>
            <person name="Klenk H.-P."/>
            <person name="Huntemann M."/>
            <person name="Clum A."/>
            <person name="Pillay M."/>
            <person name="Palaniappan K."/>
            <person name="Varghese N."/>
            <person name="Mikhailova N."/>
            <person name="Stamatis D."/>
            <person name="Reddy T."/>
            <person name="Daum C."/>
            <person name="Shapiro N."/>
            <person name="Ivanova N."/>
            <person name="Kyrpides N."/>
            <person name="Woyke T."/>
        </authorList>
    </citation>
    <scope>NUCLEOTIDE SEQUENCE [LARGE SCALE GENOMIC DNA]</scope>
    <source>
        <strain evidence="12">DSM 45417</strain>
    </source>
</reference>
<dbReference type="Proteomes" id="UP000246661">
    <property type="component" value="Unassembled WGS sequence"/>
</dbReference>
<feature type="transmembrane region" description="Helical" evidence="10">
    <location>
        <begin position="36"/>
        <end position="52"/>
    </location>
</feature>
<keyword evidence="10" id="KW-0915">Sodium</keyword>
<dbReference type="GO" id="GO:0005886">
    <property type="term" value="C:plasma membrane"/>
    <property type="evidence" value="ECO:0007669"/>
    <property type="project" value="UniProtKB-SubCell"/>
</dbReference>
<comment type="activity regulation">
    <text evidence="10">Na(+) is not transported, but it plays an essential structural role and its presence is essential for fluoride channel function.</text>
</comment>
<evidence type="ECO:0000313" key="11">
    <source>
        <dbReference type="EMBL" id="PWW22252.1"/>
    </source>
</evidence>
<evidence type="ECO:0000256" key="7">
    <source>
        <dbReference type="ARBA" id="ARBA00035120"/>
    </source>
</evidence>
<dbReference type="InterPro" id="IPR003691">
    <property type="entry name" value="FluC"/>
</dbReference>
<comment type="subcellular location">
    <subcellularLocation>
        <location evidence="1 10">Cell membrane</location>
        <topology evidence="1 10">Multi-pass membrane protein</topology>
    </subcellularLocation>
</comment>
<evidence type="ECO:0000256" key="1">
    <source>
        <dbReference type="ARBA" id="ARBA00004651"/>
    </source>
</evidence>
<comment type="catalytic activity">
    <reaction evidence="8">
        <text>fluoride(in) = fluoride(out)</text>
        <dbReference type="Rhea" id="RHEA:76159"/>
        <dbReference type="ChEBI" id="CHEBI:17051"/>
    </reaction>
    <physiologicalReaction direction="left-to-right" evidence="8">
        <dbReference type="Rhea" id="RHEA:76160"/>
    </physiologicalReaction>
</comment>
<comment type="caution">
    <text evidence="11">The sequence shown here is derived from an EMBL/GenBank/DDBJ whole genome shotgun (WGS) entry which is preliminary data.</text>
</comment>
<proteinExistence type="inferred from homology"/>
<evidence type="ECO:0000313" key="12">
    <source>
        <dbReference type="Proteomes" id="UP000246661"/>
    </source>
</evidence>
<evidence type="ECO:0000256" key="8">
    <source>
        <dbReference type="ARBA" id="ARBA00035585"/>
    </source>
</evidence>
<dbReference type="GO" id="GO:0062054">
    <property type="term" value="F:fluoride channel activity"/>
    <property type="evidence" value="ECO:0007669"/>
    <property type="project" value="UniProtKB-UniRule"/>
</dbReference>
<dbReference type="EMBL" id="QGTX01000001">
    <property type="protein sequence ID" value="PWW22252.1"/>
    <property type="molecule type" value="Genomic_DNA"/>
</dbReference>
<evidence type="ECO:0000256" key="9">
    <source>
        <dbReference type="ARBA" id="ARBA00049940"/>
    </source>
</evidence>
<feature type="binding site" evidence="10">
    <location>
        <position position="72"/>
    </location>
    <ligand>
        <name>Na(+)</name>
        <dbReference type="ChEBI" id="CHEBI:29101"/>
        <note>structural</note>
    </ligand>
</feature>
<name>A0A317QG69_9ACTN</name>
<keyword evidence="10" id="KW-0479">Metal-binding</keyword>
<keyword evidence="12" id="KW-1185">Reference proteome</keyword>
<keyword evidence="4 10" id="KW-1133">Transmembrane helix</keyword>
<dbReference type="PANTHER" id="PTHR28259">
    <property type="entry name" value="FLUORIDE EXPORT PROTEIN 1-RELATED"/>
    <property type="match status" value="1"/>
</dbReference>
<dbReference type="GO" id="GO:0140114">
    <property type="term" value="P:cellular detoxification of fluoride"/>
    <property type="evidence" value="ECO:0007669"/>
    <property type="project" value="UniProtKB-UniRule"/>
</dbReference>
<dbReference type="PANTHER" id="PTHR28259:SF1">
    <property type="entry name" value="FLUORIDE EXPORT PROTEIN 1-RELATED"/>
    <property type="match status" value="1"/>
</dbReference>
<dbReference type="RefSeq" id="WP_110004914.1">
    <property type="nucleotide sequence ID" value="NZ_QGTX01000001.1"/>
</dbReference>
<gene>
    <name evidence="10" type="primary">fluC</name>
    <name evidence="10" type="synonym">crcB</name>
    <name evidence="11" type="ORF">JD79_01403</name>
</gene>
<feature type="transmembrane region" description="Helical" evidence="10">
    <location>
        <begin position="93"/>
        <end position="115"/>
    </location>
</feature>
<feature type="binding site" evidence="10">
    <location>
        <position position="69"/>
    </location>
    <ligand>
        <name>Na(+)</name>
        <dbReference type="ChEBI" id="CHEBI:29101"/>
        <note>structural</note>
    </ligand>
</feature>
<organism evidence="11 12">
    <name type="scientific">Geodermatophilus normandii</name>
    <dbReference type="NCBI Taxonomy" id="1137989"/>
    <lineage>
        <taxon>Bacteria</taxon>
        <taxon>Bacillati</taxon>
        <taxon>Actinomycetota</taxon>
        <taxon>Actinomycetes</taxon>
        <taxon>Geodermatophilales</taxon>
        <taxon>Geodermatophilaceae</taxon>
        <taxon>Geodermatophilus</taxon>
    </lineage>
</organism>
<keyword evidence="3 10" id="KW-0812">Transmembrane</keyword>
<sequence>MTPLLVAAGALAGAPLRLLAVRLAGRSGRDPAAATLGVNVAGAAVLGVLLGLHDVPAGVLALVGTGLCGTLTTFSGFGADVVRLVEERTVVRAVGYVAATLVAGLAAAAAGYLLARWGAR</sequence>
<protein>
    <recommendedName>
        <fullName evidence="10">Fluoride-specific ion channel FluC</fullName>
    </recommendedName>
</protein>
<feature type="transmembrane region" description="Helical" evidence="10">
    <location>
        <begin position="59"/>
        <end position="81"/>
    </location>
</feature>
<dbReference type="AlphaFoldDB" id="A0A317QG69"/>
<evidence type="ECO:0000256" key="5">
    <source>
        <dbReference type="ARBA" id="ARBA00023136"/>
    </source>
</evidence>